<dbReference type="OrthoDB" id="4073963at2759"/>
<evidence type="ECO:0000313" key="2">
    <source>
        <dbReference type="EMBL" id="CCE80362.1"/>
    </source>
</evidence>
<dbReference type="STRING" id="559304.G8YJ67"/>
<feature type="compositionally biased region" description="Basic and acidic residues" evidence="1">
    <location>
        <begin position="51"/>
        <end position="63"/>
    </location>
</feature>
<feature type="compositionally biased region" description="Basic and acidic residues" evidence="1">
    <location>
        <begin position="28"/>
        <end position="42"/>
    </location>
</feature>
<name>G8YJ67_PICSO</name>
<dbReference type="InParanoid" id="G8YJ67"/>
<feature type="region of interest" description="Disordered" evidence="1">
    <location>
        <begin position="13"/>
        <end position="63"/>
    </location>
</feature>
<dbReference type="InterPro" id="IPR012677">
    <property type="entry name" value="Nucleotide-bd_a/b_plait_sf"/>
</dbReference>
<dbReference type="Gene3D" id="3.30.70.330">
    <property type="match status" value="1"/>
</dbReference>
<gene>
    <name evidence="2" type="primary">Piso0_003478</name>
    <name evidence="2" type="ORF">GNLVRS01_PISO0G13206g</name>
    <name evidence="3" type="ORF">GNLVRS01_PISO0H13207g</name>
</gene>
<dbReference type="AlphaFoldDB" id="G8YJ67"/>
<dbReference type="EMBL" id="FO082052">
    <property type="protein sequence ID" value="CCE81127.1"/>
    <property type="molecule type" value="Genomic_DNA"/>
</dbReference>
<proteinExistence type="predicted"/>
<evidence type="ECO:0000256" key="1">
    <source>
        <dbReference type="SAM" id="MobiDB-lite"/>
    </source>
</evidence>
<dbReference type="eggNOG" id="ENOG502RYS8">
    <property type="taxonomic scope" value="Eukaryota"/>
</dbReference>
<protein>
    <submittedName>
        <fullName evidence="2">Piso0_003478 protein</fullName>
    </submittedName>
</protein>
<sequence>MFRKLAPIESLSLNKSGSHGRAGNLYSKESDGIDHDQEEGRNSRISSFASLKHDGTPSGKNDRLGIRQFARSVMQWNSDVEASDVLVRTESNECDRDALAKGDTQKHSHAEKMQDYELDVSGLKRLQIDDGESTLDLSRRSQRKALGKTKASLENIARSIDRDTKSSSKRLTSRASDSLHQRRIVLLKNIPPNCGLISVLNQVCGGPLERIVHHDHRRGSMVELYFLYPEHARRFYVYGARTRLLVLNGVNVSTSWAGRSSLDEVDYHPPVPKYLMHDVLHYGARRCLIFSKVVPDKPTRHSHVMHYPSPRTHLSKDLHIEHIRHDFAFFGTIVDIASVISRKLCFSIHFADIRAAILAKRECETEGTTMYEKYNQWSIWYGKDPTDRPCLAL</sequence>
<accession>G8YJ67</accession>
<dbReference type="FunCoup" id="G8YJ67">
    <property type="interactions" value="57"/>
</dbReference>
<reference evidence="4" key="2">
    <citation type="journal article" date="2012" name="G3 (Bethesda)">
        <title>Pichia sorbitophila, an interspecies yeast hybrid reveals early steps of genome resolution following polyploidization.</title>
        <authorList>
            <person name="Leh Louis V."/>
            <person name="Despons L."/>
            <person name="Friedrich A."/>
            <person name="Martin T."/>
            <person name="Durrens P."/>
            <person name="Casaregola S."/>
            <person name="Neuveglise C."/>
            <person name="Fairhead C."/>
            <person name="Marck C."/>
            <person name="Cruz J.A."/>
            <person name="Straub M.L."/>
            <person name="Kugler V."/>
            <person name="Sacerdot C."/>
            <person name="Uzunov Z."/>
            <person name="Thierry A."/>
            <person name="Weiss S."/>
            <person name="Bleykasten C."/>
            <person name="De Montigny J."/>
            <person name="Jacques N."/>
            <person name="Jung P."/>
            <person name="Lemaire M."/>
            <person name="Mallet S."/>
            <person name="Morel G."/>
            <person name="Richard G.F."/>
            <person name="Sarkar A."/>
            <person name="Savel G."/>
            <person name="Schacherer J."/>
            <person name="Seret M.L."/>
            <person name="Talla E."/>
            <person name="Samson G."/>
            <person name="Jubin C."/>
            <person name="Poulain J."/>
            <person name="Vacherie B."/>
            <person name="Barbe V."/>
            <person name="Pelletier E."/>
            <person name="Sherman D.J."/>
            <person name="Westhof E."/>
            <person name="Weissenbach J."/>
            <person name="Baret P.V."/>
            <person name="Wincker P."/>
            <person name="Gaillardin C."/>
            <person name="Dujon B."/>
            <person name="Souciet J.L."/>
        </authorList>
    </citation>
    <scope>NUCLEOTIDE SEQUENCE [LARGE SCALE GENOMIC DNA]</scope>
    <source>
        <strain evidence="4">ATCC MYA-4447 / BCRC 22081 / CBS 7064 / NBRC 10061 / NRRL Y-12695</strain>
    </source>
</reference>
<dbReference type="Proteomes" id="UP000005222">
    <property type="component" value="Chromosome G"/>
</dbReference>
<dbReference type="HOGENOM" id="CLU_046455_1_0_1"/>
<organism evidence="2 4">
    <name type="scientific">Pichia sorbitophila (strain ATCC MYA-4447 / BCRC 22081 / CBS 7064 / NBRC 10061 / NRRL Y-12695)</name>
    <name type="common">Hybrid yeast</name>
    <dbReference type="NCBI Taxonomy" id="559304"/>
    <lineage>
        <taxon>Eukaryota</taxon>
        <taxon>Fungi</taxon>
        <taxon>Dikarya</taxon>
        <taxon>Ascomycota</taxon>
        <taxon>Saccharomycotina</taxon>
        <taxon>Pichiomycetes</taxon>
        <taxon>Debaryomycetaceae</taxon>
        <taxon>Millerozyma</taxon>
    </lineage>
</organism>
<evidence type="ECO:0000313" key="4">
    <source>
        <dbReference type="Proteomes" id="UP000005222"/>
    </source>
</evidence>
<keyword evidence="4" id="KW-1185">Reference proteome</keyword>
<dbReference type="EMBL" id="FO082053">
    <property type="protein sequence ID" value="CCE80362.1"/>
    <property type="molecule type" value="Genomic_DNA"/>
</dbReference>
<evidence type="ECO:0000313" key="3">
    <source>
        <dbReference type="EMBL" id="CCE81127.1"/>
    </source>
</evidence>
<reference evidence="2" key="1">
    <citation type="submission" date="2011-10" db="EMBL/GenBank/DDBJ databases">
        <authorList>
            <person name="Genoscope - CEA"/>
        </authorList>
    </citation>
    <scope>NUCLEOTIDE SEQUENCE</scope>
</reference>
<dbReference type="Proteomes" id="UP000005222">
    <property type="component" value="Chromosome H"/>
</dbReference>